<dbReference type="Proteomes" id="UP001558850">
    <property type="component" value="Unassembled WGS sequence"/>
</dbReference>
<reference evidence="1" key="1">
    <citation type="submission" date="2024-07" db="EMBL/GenBank/DDBJ databases">
        <title>A survey of Mimosa microsymbionts across Brazilian biomes reveals a high diversity of Paraburkholderia nodulating endemic species, but also that Cupriavidus is common as a symbiont of widespread species.</title>
        <authorList>
            <person name="Rouws L."/>
            <person name="Barauna A."/>
            <person name="Beukes C."/>
            <person name="Rouws J.R.C."/>
            <person name="De Faria S.M."/>
            <person name="Gross E."/>
            <person name="Bueno Dos Reis Junior F."/>
            <person name="Simon M.F."/>
            <person name="Maluk M."/>
            <person name="Odee D.W."/>
            <person name="Kenicer G."/>
            <person name="Young J.P.W."/>
            <person name="Reis V.M."/>
            <person name="Zilli J."/>
            <person name="James E.K."/>
        </authorList>
    </citation>
    <scope>NUCLEOTIDE SEQUENCE</scope>
    <source>
        <strain evidence="1">EG181B</strain>
    </source>
</reference>
<dbReference type="EMBL" id="JBFRCH010000024">
    <property type="protein sequence ID" value="MEX3935812.1"/>
    <property type="molecule type" value="Genomic_DNA"/>
</dbReference>
<gene>
    <name evidence="1" type="ORF">AB4Y32_29145</name>
</gene>
<name>A0ACC6U8C0_9BURK</name>
<proteinExistence type="predicted"/>
<accession>A0ACC6U8C0</accession>
<keyword evidence="2" id="KW-1185">Reference proteome</keyword>
<evidence type="ECO:0000313" key="1">
    <source>
        <dbReference type="EMBL" id="MEX3935812.1"/>
    </source>
</evidence>
<evidence type="ECO:0000313" key="2">
    <source>
        <dbReference type="Proteomes" id="UP001558850"/>
    </source>
</evidence>
<protein>
    <submittedName>
        <fullName evidence="1">Uncharacterized protein</fullName>
    </submittedName>
</protein>
<sequence>KPAQNACGAVKRSGTTIFIGYSESLRMLNRAQSRLHGLISIALRRPAVRAPALQRAVLVLVESFRLEACFSA</sequence>
<feature type="non-terminal residue" evidence="1">
    <location>
        <position position="1"/>
    </location>
</feature>
<organism evidence="1 2">
    <name type="scientific">Paraburkholderia phymatum</name>
    <dbReference type="NCBI Taxonomy" id="148447"/>
    <lineage>
        <taxon>Bacteria</taxon>
        <taxon>Pseudomonadati</taxon>
        <taxon>Pseudomonadota</taxon>
        <taxon>Betaproteobacteria</taxon>
        <taxon>Burkholderiales</taxon>
        <taxon>Burkholderiaceae</taxon>
        <taxon>Paraburkholderia</taxon>
    </lineage>
</organism>
<comment type="caution">
    <text evidence="1">The sequence shown here is derived from an EMBL/GenBank/DDBJ whole genome shotgun (WGS) entry which is preliminary data.</text>
</comment>